<dbReference type="AlphaFoldDB" id="A0A381NFC5"/>
<keyword evidence="3 5" id="KW-1133">Transmembrane helix</keyword>
<reference evidence="6" key="1">
    <citation type="submission" date="2018-05" db="EMBL/GenBank/DDBJ databases">
        <authorList>
            <person name="Lanie J.A."/>
            <person name="Ng W.-L."/>
            <person name="Kazmierczak K.M."/>
            <person name="Andrzejewski T.M."/>
            <person name="Davidsen T.M."/>
            <person name="Wayne K.J."/>
            <person name="Tettelin H."/>
            <person name="Glass J.I."/>
            <person name="Rusch D."/>
            <person name="Podicherti R."/>
            <person name="Tsui H.-C.T."/>
            <person name="Winkler M.E."/>
        </authorList>
    </citation>
    <scope>NUCLEOTIDE SEQUENCE</scope>
</reference>
<evidence type="ECO:0000256" key="2">
    <source>
        <dbReference type="ARBA" id="ARBA00022692"/>
    </source>
</evidence>
<feature type="transmembrane region" description="Helical" evidence="5">
    <location>
        <begin position="121"/>
        <end position="139"/>
    </location>
</feature>
<accession>A0A381NFC5</accession>
<evidence type="ECO:0008006" key="7">
    <source>
        <dbReference type="Google" id="ProtNLM"/>
    </source>
</evidence>
<feature type="transmembrane region" description="Helical" evidence="5">
    <location>
        <begin position="50"/>
        <end position="68"/>
    </location>
</feature>
<evidence type="ECO:0000256" key="4">
    <source>
        <dbReference type="ARBA" id="ARBA00023136"/>
    </source>
</evidence>
<keyword evidence="4 5" id="KW-0472">Membrane</keyword>
<evidence type="ECO:0000256" key="3">
    <source>
        <dbReference type="ARBA" id="ARBA00022989"/>
    </source>
</evidence>
<dbReference type="InterPro" id="IPR006008">
    <property type="entry name" value="YciB"/>
</dbReference>
<name>A0A381NFC5_9ZZZZ</name>
<dbReference type="EMBL" id="UINC01000315">
    <property type="protein sequence ID" value="SUZ53119.1"/>
    <property type="molecule type" value="Genomic_DNA"/>
</dbReference>
<evidence type="ECO:0000256" key="5">
    <source>
        <dbReference type="SAM" id="Phobius"/>
    </source>
</evidence>
<protein>
    <recommendedName>
        <fullName evidence="7">Intracellular septation protein A</fullName>
    </recommendedName>
</protein>
<dbReference type="PANTHER" id="PTHR36917:SF1">
    <property type="entry name" value="INNER MEMBRANE-SPANNING PROTEIN YCIB"/>
    <property type="match status" value="1"/>
</dbReference>
<evidence type="ECO:0000313" key="6">
    <source>
        <dbReference type="EMBL" id="SUZ53119.1"/>
    </source>
</evidence>
<evidence type="ECO:0000256" key="1">
    <source>
        <dbReference type="ARBA" id="ARBA00022475"/>
    </source>
</evidence>
<dbReference type="HAMAP" id="MF_00189">
    <property type="entry name" value="YciB"/>
    <property type="match status" value="1"/>
</dbReference>
<keyword evidence="2 5" id="KW-0812">Transmembrane</keyword>
<dbReference type="PANTHER" id="PTHR36917">
    <property type="entry name" value="INTRACELLULAR SEPTATION PROTEIN A-RELATED"/>
    <property type="match status" value="1"/>
</dbReference>
<keyword evidence="1" id="KW-1003">Cell membrane</keyword>
<proteinExistence type="inferred from homology"/>
<feature type="transmembrane region" description="Helical" evidence="5">
    <location>
        <begin position="151"/>
        <end position="171"/>
    </location>
</feature>
<dbReference type="GO" id="GO:0005886">
    <property type="term" value="C:plasma membrane"/>
    <property type="evidence" value="ECO:0007669"/>
    <property type="project" value="TreeGrafter"/>
</dbReference>
<dbReference type="Pfam" id="PF04279">
    <property type="entry name" value="IspA"/>
    <property type="match status" value="1"/>
</dbReference>
<feature type="transmembrane region" description="Helical" evidence="5">
    <location>
        <begin position="80"/>
        <end position="101"/>
    </location>
</feature>
<feature type="transmembrane region" description="Helical" evidence="5">
    <location>
        <begin position="22"/>
        <end position="43"/>
    </location>
</feature>
<organism evidence="6">
    <name type="scientific">marine metagenome</name>
    <dbReference type="NCBI Taxonomy" id="408172"/>
    <lineage>
        <taxon>unclassified sequences</taxon>
        <taxon>metagenomes</taxon>
        <taxon>ecological metagenomes</taxon>
    </lineage>
</organism>
<sequence length="181" mass="21379">MQLFFDFIPIFVFVITYFYKDIFFATAALMVVMPIFLFAQWLATKKINKMYLASTALIIILGSATLFFRNPTFLYWKPTVLNWMIAVVFFASQWIGGKTIIQRMLGATIKLRSEQWMKLNYMWIIFFLVSGTINIYVAYNFPEAFWVKFKLFGLMGITILFVIFQSIWLSITMKNNESYNK</sequence>
<gene>
    <name evidence="6" type="ORF">METZ01_LOCUS5973</name>
</gene>